<dbReference type="AlphaFoldDB" id="A0A8I1FV57"/>
<dbReference type="GO" id="GO:0071555">
    <property type="term" value="P:cell wall organization"/>
    <property type="evidence" value="ECO:0007669"/>
    <property type="project" value="InterPro"/>
</dbReference>
<dbReference type="InterPro" id="IPR013783">
    <property type="entry name" value="Ig-like_fold"/>
</dbReference>
<dbReference type="InterPro" id="IPR016148">
    <property type="entry name" value="Pili_assmbl_chaperone_C"/>
</dbReference>
<evidence type="ECO:0000313" key="10">
    <source>
        <dbReference type="Proteomes" id="UP000658390"/>
    </source>
</evidence>
<dbReference type="PANTHER" id="PTHR30251">
    <property type="entry name" value="PILUS ASSEMBLY CHAPERONE"/>
    <property type="match status" value="1"/>
</dbReference>
<dbReference type="Pfam" id="PF00345">
    <property type="entry name" value="PapD_N"/>
    <property type="match status" value="1"/>
</dbReference>
<accession>A0A8I1FV57</accession>
<proteinExistence type="inferred from homology"/>
<keyword evidence="4" id="KW-0574">Periplasm</keyword>
<evidence type="ECO:0000256" key="4">
    <source>
        <dbReference type="ARBA" id="ARBA00022764"/>
    </source>
</evidence>
<evidence type="ECO:0000256" key="3">
    <source>
        <dbReference type="ARBA" id="ARBA00022729"/>
    </source>
</evidence>
<dbReference type="GO" id="GO:0030288">
    <property type="term" value="C:outer membrane-bounded periplasmic space"/>
    <property type="evidence" value="ECO:0007669"/>
    <property type="project" value="InterPro"/>
</dbReference>
<evidence type="ECO:0000256" key="2">
    <source>
        <dbReference type="ARBA" id="ARBA00007399"/>
    </source>
</evidence>
<feature type="domain" description="Pili assembly chaperone N-terminal" evidence="7">
    <location>
        <begin position="26"/>
        <end position="148"/>
    </location>
</feature>
<evidence type="ECO:0000259" key="7">
    <source>
        <dbReference type="Pfam" id="PF00345"/>
    </source>
</evidence>
<dbReference type="InterPro" id="IPR016147">
    <property type="entry name" value="Pili_assmbl_chaperone_N"/>
</dbReference>
<reference evidence="9" key="1">
    <citation type="submission" date="2020-12" db="EMBL/GenBank/DDBJ databases">
        <title>Antibiotic resistance and phylogeny of Pseudomonas spp. isolated over three decades from chicken meat in the Norwegian food chain.</title>
        <authorList>
            <person name="Moen B."/>
        </authorList>
    </citation>
    <scope>NUCLEOTIDE SEQUENCE</scope>
    <source>
        <strain evidence="9">MF6762</strain>
    </source>
</reference>
<sequence length="246" mass="26721">MACLKRLALSVSLLMVAAFASNALASVVISGTRVIYPAQAREKVLQLTNHDAYPNLMQIWVDKGNPASTAQTADAPFIASPQIFRMNPKAGQVVRLVYTGTDEPQDRESVFYINFMQMPALKGSDMEANKLMLTVSSRMKVFYRPEGIVGTPEDIAKSITFKLQGSGSDMSVLAENNSGYHAVVREASLVVGGKPVDLIKAVMLAPYSSQKWPVANTGTRASNTDQLRLTLVNDFGTDVTSNFPLQ</sequence>
<dbReference type="SUPFAM" id="SSF49354">
    <property type="entry name" value="PapD-like"/>
    <property type="match status" value="1"/>
</dbReference>
<evidence type="ECO:0000256" key="1">
    <source>
        <dbReference type="ARBA" id="ARBA00004418"/>
    </source>
</evidence>
<dbReference type="InterPro" id="IPR050643">
    <property type="entry name" value="Periplasmic_pilus_chap"/>
</dbReference>
<name>A0A8I1FV57_9PSED</name>
<keyword evidence="3 6" id="KW-0732">Signal</keyword>
<feature type="signal peptide" evidence="6">
    <location>
        <begin position="1"/>
        <end position="25"/>
    </location>
</feature>
<organism evidence="9 10">
    <name type="scientific">Pseudomonas psychrophila</name>
    <dbReference type="NCBI Taxonomy" id="122355"/>
    <lineage>
        <taxon>Bacteria</taxon>
        <taxon>Pseudomonadati</taxon>
        <taxon>Pseudomonadota</taxon>
        <taxon>Gammaproteobacteria</taxon>
        <taxon>Pseudomonadales</taxon>
        <taxon>Pseudomonadaceae</taxon>
        <taxon>Pseudomonas</taxon>
    </lineage>
</organism>
<dbReference type="SUPFAM" id="SSF49584">
    <property type="entry name" value="Periplasmic chaperone C-domain"/>
    <property type="match status" value="1"/>
</dbReference>
<dbReference type="Pfam" id="PF02753">
    <property type="entry name" value="PapD_C"/>
    <property type="match status" value="1"/>
</dbReference>
<dbReference type="EMBL" id="JAEKCZ010000011">
    <property type="protein sequence ID" value="MBJ2257531.1"/>
    <property type="molecule type" value="Genomic_DNA"/>
</dbReference>
<evidence type="ECO:0000259" key="8">
    <source>
        <dbReference type="Pfam" id="PF02753"/>
    </source>
</evidence>
<dbReference type="PANTHER" id="PTHR30251:SF25">
    <property type="entry name" value="FIMBRIAE CHAPARONE"/>
    <property type="match status" value="1"/>
</dbReference>
<dbReference type="InterPro" id="IPR036316">
    <property type="entry name" value="Pili_assmbl_chap_C_dom_sf"/>
</dbReference>
<dbReference type="InterPro" id="IPR008962">
    <property type="entry name" value="PapD-like_sf"/>
</dbReference>
<comment type="caution">
    <text evidence="9">The sequence shown here is derived from an EMBL/GenBank/DDBJ whole genome shotgun (WGS) entry which is preliminary data.</text>
</comment>
<dbReference type="InterPro" id="IPR001829">
    <property type="entry name" value="Pili_assmbl_chaperone_bac"/>
</dbReference>
<evidence type="ECO:0000313" key="9">
    <source>
        <dbReference type="EMBL" id="MBJ2257531.1"/>
    </source>
</evidence>
<comment type="subcellular location">
    <subcellularLocation>
        <location evidence="1">Periplasm</location>
    </subcellularLocation>
</comment>
<dbReference type="Gene3D" id="2.60.40.10">
    <property type="entry name" value="Immunoglobulins"/>
    <property type="match status" value="2"/>
</dbReference>
<dbReference type="PRINTS" id="PR00969">
    <property type="entry name" value="CHAPERONPILI"/>
</dbReference>
<feature type="domain" description="Pili assembly chaperone C-terminal" evidence="8">
    <location>
        <begin position="175"/>
        <end position="238"/>
    </location>
</feature>
<evidence type="ECO:0000256" key="5">
    <source>
        <dbReference type="ARBA" id="ARBA00023186"/>
    </source>
</evidence>
<dbReference type="Proteomes" id="UP000658390">
    <property type="component" value="Unassembled WGS sequence"/>
</dbReference>
<dbReference type="RefSeq" id="WP_019825172.1">
    <property type="nucleotide sequence ID" value="NZ_ATLR01000016.1"/>
</dbReference>
<comment type="similarity">
    <text evidence="2">Belongs to the periplasmic pilus chaperone family.</text>
</comment>
<keyword evidence="5" id="KW-0143">Chaperone</keyword>
<feature type="chain" id="PRO_5034090340" evidence="6">
    <location>
        <begin position="26"/>
        <end position="246"/>
    </location>
</feature>
<gene>
    <name evidence="9" type="ORF">JFT45_13500</name>
</gene>
<protein>
    <submittedName>
        <fullName evidence="9">Molecular chaperone</fullName>
    </submittedName>
</protein>
<evidence type="ECO:0000256" key="6">
    <source>
        <dbReference type="SAM" id="SignalP"/>
    </source>
</evidence>